<sequence length="183" mass="20936">MDKFQVAKNKIVEVVSHSEKYEDPGHSLNTLHWVLKLNPDADEIVQLAALAHDIERGIENRLTVDMFETYKAYKGAHAIKAAELASGIISDAGYSDQDAMRLFAIIKDAETGSDDPDVNLIMDADSISFFDYIIEYYFKAKDAERTKKKMWFAYDRASNRSKKIIDGILESKPFFQKLFKERN</sequence>
<reference evidence="1 2" key="1">
    <citation type="journal article" date="2015" name="Nature">
        <title>rRNA introns, odd ribosomes, and small enigmatic genomes across a large radiation of phyla.</title>
        <authorList>
            <person name="Brown C.T."/>
            <person name="Hug L.A."/>
            <person name="Thomas B.C."/>
            <person name="Sharon I."/>
            <person name="Castelle C.J."/>
            <person name="Singh A."/>
            <person name="Wilkins M.J."/>
            <person name="Williams K.H."/>
            <person name="Banfield J.F."/>
        </authorList>
    </citation>
    <scope>NUCLEOTIDE SEQUENCE [LARGE SCALE GENOMIC DNA]</scope>
</reference>
<evidence type="ECO:0000313" key="2">
    <source>
        <dbReference type="Proteomes" id="UP000033882"/>
    </source>
</evidence>
<dbReference type="SUPFAM" id="SSF109604">
    <property type="entry name" value="HD-domain/PDEase-like"/>
    <property type="match status" value="1"/>
</dbReference>
<evidence type="ECO:0008006" key="3">
    <source>
        <dbReference type="Google" id="ProtNLM"/>
    </source>
</evidence>
<comment type="caution">
    <text evidence="1">The sequence shown here is derived from an EMBL/GenBank/DDBJ whole genome shotgun (WGS) entry which is preliminary data.</text>
</comment>
<protein>
    <recommendedName>
        <fullName evidence="3">HD domain-containing protein</fullName>
    </recommendedName>
</protein>
<dbReference type="Proteomes" id="UP000033882">
    <property type="component" value="Unassembled WGS sequence"/>
</dbReference>
<gene>
    <name evidence="1" type="ORF">UY19_C0005G0020</name>
</gene>
<dbReference type="EMBL" id="LCPB01000005">
    <property type="protein sequence ID" value="KKU90217.1"/>
    <property type="molecule type" value="Genomic_DNA"/>
</dbReference>
<proteinExistence type="predicted"/>
<evidence type="ECO:0000313" key="1">
    <source>
        <dbReference type="EMBL" id="KKU90217.1"/>
    </source>
</evidence>
<name>A0A0G1U7Y9_9BACT</name>
<dbReference type="Pfam" id="PF13875">
    <property type="entry name" value="DUF4202"/>
    <property type="match status" value="1"/>
</dbReference>
<organism evidence="1 2">
    <name type="scientific">Candidatus Wolfebacteria bacterium GW2011_GWA2_47_9b</name>
    <dbReference type="NCBI Taxonomy" id="1619005"/>
    <lineage>
        <taxon>Bacteria</taxon>
        <taxon>Candidatus Wolfeibacteriota</taxon>
    </lineage>
</organism>
<dbReference type="InterPro" id="IPR025255">
    <property type="entry name" value="DUF4202"/>
</dbReference>
<dbReference type="AlphaFoldDB" id="A0A0G1U7Y9"/>
<accession>A0A0G1U7Y9</accession>
<dbReference type="Gene3D" id="1.10.3210.10">
    <property type="entry name" value="Hypothetical protein af1432"/>
    <property type="match status" value="1"/>
</dbReference>